<dbReference type="CDD" id="cd06558">
    <property type="entry name" value="crotonase-like"/>
    <property type="match status" value="1"/>
</dbReference>
<gene>
    <name evidence="5" type="ORF">D9V29_08730</name>
</gene>
<dbReference type="InterPro" id="IPR032259">
    <property type="entry name" value="HIBYL-CoA-H"/>
</dbReference>
<comment type="caution">
    <text evidence="5">The sequence shown here is derived from an EMBL/GenBank/DDBJ whole genome shotgun (WGS) entry which is preliminary data.</text>
</comment>
<dbReference type="EC" id="3.1.2.4" evidence="2"/>
<dbReference type="PANTHER" id="PTHR43176:SF3">
    <property type="entry name" value="3-HYDROXYISOBUTYRYL-COA HYDROLASE, MITOCHONDRIAL"/>
    <property type="match status" value="1"/>
</dbReference>
<dbReference type="GO" id="GO:0003860">
    <property type="term" value="F:3-hydroxyisobutyryl-CoA hydrolase activity"/>
    <property type="evidence" value="ECO:0007669"/>
    <property type="project" value="UniProtKB-EC"/>
</dbReference>
<proteinExistence type="predicted"/>
<dbReference type="OrthoDB" id="9790967at2"/>
<dbReference type="GO" id="GO:0016853">
    <property type="term" value="F:isomerase activity"/>
    <property type="evidence" value="ECO:0007669"/>
    <property type="project" value="UniProtKB-KW"/>
</dbReference>
<evidence type="ECO:0000256" key="2">
    <source>
        <dbReference type="ARBA" id="ARBA00011915"/>
    </source>
</evidence>
<comment type="catalytic activity">
    <reaction evidence="1">
        <text>3-hydroxy-2-methylpropanoyl-CoA + H2O = 3-hydroxy-2-methylpropanoate + CoA + H(+)</text>
        <dbReference type="Rhea" id="RHEA:20888"/>
        <dbReference type="ChEBI" id="CHEBI:11805"/>
        <dbReference type="ChEBI" id="CHEBI:15377"/>
        <dbReference type="ChEBI" id="CHEBI:15378"/>
        <dbReference type="ChEBI" id="CHEBI:57287"/>
        <dbReference type="ChEBI" id="CHEBI:57340"/>
        <dbReference type="EC" id="3.1.2.4"/>
    </reaction>
</comment>
<keyword evidence="6" id="KW-1185">Reference proteome</keyword>
<name>A0A3L6ZU41_9MICO</name>
<feature type="domain" description="Enoyl-CoA hydratase/isomerase" evidence="4">
    <location>
        <begin position="12"/>
        <end position="332"/>
    </location>
</feature>
<protein>
    <recommendedName>
        <fullName evidence="2">3-hydroxyisobutyryl-CoA hydrolase</fullName>
        <ecNumber evidence="2">3.1.2.4</ecNumber>
    </recommendedName>
</protein>
<dbReference type="InterPro" id="IPR029045">
    <property type="entry name" value="ClpP/crotonase-like_dom_sf"/>
</dbReference>
<evidence type="ECO:0000256" key="3">
    <source>
        <dbReference type="ARBA" id="ARBA00022801"/>
    </source>
</evidence>
<evidence type="ECO:0000313" key="6">
    <source>
        <dbReference type="Proteomes" id="UP000270299"/>
    </source>
</evidence>
<dbReference type="InterPro" id="IPR045004">
    <property type="entry name" value="ECH_dom"/>
</dbReference>
<evidence type="ECO:0000259" key="4">
    <source>
        <dbReference type="Pfam" id="PF16113"/>
    </source>
</evidence>
<dbReference type="AlphaFoldDB" id="A0A3L6ZU41"/>
<evidence type="ECO:0000313" key="5">
    <source>
        <dbReference type="EMBL" id="RLP71417.1"/>
    </source>
</evidence>
<dbReference type="PANTHER" id="PTHR43176">
    <property type="entry name" value="3-HYDROXYISOBUTYRYL-COA HYDROLASE-RELATED"/>
    <property type="match status" value="1"/>
</dbReference>
<evidence type="ECO:0000256" key="1">
    <source>
        <dbReference type="ARBA" id="ARBA00001709"/>
    </source>
</evidence>
<dbReference type="EMBL" id="RCUV01000008">
    <property type="protein sequence ID" value="RLP71417.1"/>
    <property type="molecule type" value="Genomic_DNA"/>
</dbReference>
<sequence>MGDLLVSVGDGIGHLTLNRPAVLNALTHGMILGIRDALVSWRDDSEVSLVVLDGAGDRGLCAGGDIRGLHTNALAGRNDLSRHFWHDEYELCAIIAEYPKPFVSIMDGITMGGGVGVSAHAGIRIVTERSRVAMPETRIGFSPDVGGTHLLARAPGELGTYLGLNAATMTGADALACGFADYYVPSERLPHLYQALGERADPGSPAEVVLLFDETPPPSELLERREWIDRCYSGDSVATILEQLGAESEVDARAAADELTKLSPLALTVALASMREARQLGNLRDCLTSEYRVSAWLVEQPDLTEGIRARVIDKDNSPRWMPSTLAAVPEGAARAALTHSPPRH</sequence>
<dbReference type="GO" id="GO:0006574">
    <property type="term" value="P:L-valine catabolic process"/>
    <property type="evidence" value="ECO:0007669"/>
    <property type="project" value="TreeGrafter"/>
</dbReference>
<reference evidence="5 6" key="1">
    <citation type="submission" date="2018-10" db="EMBL/GenBank/DDBJ databases">
        <authorList>
            <person name="Li J."/>
        </authorList>
    </citation>
    <scope>NUCLEOTIDE SEQUENCE [LARGE SCALE GENOMIC DNA]</scope>
    <source>
        <strain evidence="5 6">CCTCC AB209002</strain>
    </source>
</reference>
<keyword evidence="3" id="KW-0378">Hydrolase</keyword>
<keyword evidence="5" id="KW-0413">Isomerase</keyword>
<accession>A0A3L6ZU41</accession>
<dbReference type="Pfam" id="PF16113">
    <property type="entry name" value="ECH_2"/>
    <property type="match status" value="1"/>
</dbReference>
<dbReference type="NCBIfam" id="NF004127">
    <property type="entry name" value="PRK05617.1"/>
    <property type="match status" value="1"/>
</dbReference>
<dbReference type="RefSeq" id="WP_121672933.1">
    <property type="nucleotide sequence ID" value="NZ_BMXM01000004.1"/>
</dbReference>
<dbReference type="Gene3D" id="3.90.226.10">
    <property type="entry name" value="2-enoyl-CoA Hydratase, Chain A, domain 1"/>
    <property type="match status" value="1"/>
</dbReference>
<dbReference type="GO" id="GO:0005829">
    <property type="term" value="C:cytosol"/>
    <property type="evidence" value="ECO:0007669"/>
    <property type="project" value="TreeGrafter"/>
</dbReference>
<dbReference type="SUPFAM" id="SSF52096">
    <property type="entry name" value="ClpP/crotonase"/>
    <property type="match status" value="1"/>
</dbReference>
<dbReference type="Proteomes" id="UP000270299">
    <property type="component" value="Unassembled WGS sequence"/>
</dbReference>
<organism evidence="5 6">
    <name type="scientific">Mycetocola manganoxydans</name>
    <dbReference type="NCBI Taxonomy" id="699879"/>
    <lineage>
        <taxon>Bacteria</taxon>
        <taxon>Bacillati</taxon>
        <taxon>Actinomycetota</taxon>
        <taxon>Actinomycetes</taxon>
        <taxon>Micrococcales</taxon>
        <taxon>Microbacteriaceae</taxon>
        <taxon>Mycetocola</taxon>
    </lineage>
</organism>